<keyword evidence="2" id="KW-1185">Reference proteome</keyword>
<gene>
    <name evidence="1" type="ORF">BT96DRAFT_1010305</name>
</gene>
<accession>A0A6A4GAY2</accession>
<dbReference type="AlphaFoldDB" id="A0A6A4GAY2"/>
<protein>
    <recommendedName>
        <fullName evidence="3">F-box domain-containing protein</fullName>
    </recommendedName>
</protein>
<evidence type="ECO:0000313" key="2">
    <source>
        <dbReference type="Proteomes" id="UP000799118"/>
    </source>
</evidence>
<proteinExistence type="predicted"/>
<dbReference type="OrthoDB" id="2847287at2759"/>
<evidence type="ECO:0000313" key="1">
    <source>
        <dbReference type="EMBL" id="KAE9382633.1"/>
    </source>
</evidence>
<reference evidence="1" key="1">
    <citation type="journal article" date="2019" name="Environ. Microbiol.">
        <title>Fungal ecological strategies reflected in gene transcription - a case study of two litter decomposers.</title>
        <authorList>
            <person name="Barbi F."/>
            <person name="Kohler A."/>
            <person name="Barry K."/>
            <person name="Baskaran P."/>
            <person name="Daum C."/>
            <person name="Fauchery L."/>
            <person name="Ihrmark K."/>
            <person name="Kuo A."/>
            <person name="LaButti K."/>
            <person name="Lipzen A."/>
            <person name="Morin E."/>
            <person name="Grigoriev I.V."/>
            <person name="Henrissat B."/>
            <person name="Lindahl B."/>
            <person name="Martin F."/>
        </authorList>
    </citation>
    <scope>NUCLEOTIDE SEQUENCE</scope>
    <source>
        <strain evidence="1">JB14</strain>
    </source>
</reference>
<sequence>MNTIIPIDILREIASYVNPGADILSLSLTSKRIHDHIYPILFRDIELRDNHARKTVQYLLIRPKVARTVQSLVLRPSFLQMYSKRLLARERDLARDVEFLAPDLYNLRKFVWDGIEIPASSMWASLKLGCPHLSEIGTNLGGEPVDPESELFGFPDLTGFSLTSDPHYDTIPNFDPIVFLDGEELPPALWTMLIERSPRLQTLVLGDDGTTMHNQRSISVRPLLHARWPYLRSLSISHACIDDFLDFDSPNQKQFTTFIEAHHDTLRHVSYRSFGGEHDRHYRDPPLLVHQGRDQSLPRMRNVLLPLQEISLTGTKFCGAFLPVLK</sequence>
<evidence type="ECO:0008006" key="3">
    <source>
        <dbReference type="Google" id="ProtNLM"/>
    </source>
</evidence>
<dbReference type="Proteomes" id="UP000799118">
    <property type="component" value="Unassembled WGS sequence"/>
</dbReference>
<dbReference type="EMBL" id="ML771225">
    <property type="protein sequence ID" value="KAE9382633.1"/>
    <property type="molecule type" value="Genomic_DNA"/>
</dbReference>
<name>A0A6A4GAY2_9AGAR</name>
<organism evidence="1 2">
    <name type="scientific">Gymnopus androsaceus JB14</name>
    <dbReference type="NCBI Taxonomy" id="1447944"/>
    <lineage>
        <taxon>Eukaryota</taxon>
        <taxon>Fungi</taxon>
        <taxon>Dikarya</taxon>
        <taxon>Basidiomycota</taxon>
        <taxon>Agaricomycotina</taxon>
        <taxon>Agaricomycetes</taxon>
        <taxon>Agaricomycetidae</taxon>
        <taxon>Agaricales</taxon>
        <taxon>Marasmiineae</taxon>
        <taxon>Omphalotaceae</taxon>
        <taxon>Gymnopus</taxon>
    </lineage>
</organism>